<name>A0AAD8USD2_GLOAC</name>
<dbReference type="GeneID" id="85394171"/>
<protein>
    <submittedName>
        <fullName evidence="2">Uncharacterized protein</fullName>
    </submittedName>
</protein>
<proteinExistence type="predicted"/>
<evidence type="ECO:0000313" key="2">
    <source>
        <dbReference type="EMBL" id="KAK1727550.1"/>
    </source>
</evidence>
<feature type="region of interest" description="Disordered" evidence="1">
    <location>
        <begin position="75"/>
        <end position="102"/>
    </location>
</feature>
<feature type="compositionally biased region" description="Polar residues" evidence="1">
    <location>
        <begin position="83"/>
        <end position="97"/>
    </location>
</feature>
<dbReference type="RefSeq" id="XP_060367605.1">
    <property type="nucleotide sequence ID" value="XM_060510272.1"/>
</dbReference>
<evidence type="ECO:0000313" key="3">
    <source>
        <dbReference type="Proteomes" id="UP001244207"/>
    </source>
</evidence>
<dbReference type="EMBL" id="JAHMHS010000023">
    <property type="protein sequence ID" value="KAK1727550.1"/>
    <property type="molecule type" value="Genomic_DNA"/>
</dbReference>
<keyword evidence="3" id="KW-1185">Reference proteome</keyword>
<sequence>MKWLQVIEGESYKPLMLSSSQASLGVSLLESLVNPWQRLKRPEGKKDKQETTFTMAKGKIFKRRRRVELKTEIEEEQHESYDAFQSPSDASQGSIGDTNEDSGVPGPHQLVWPFSYAVFQAHAASQSDGGARLLKDARWKCCNCGFYKAMPAHGLRLMHCRNPEGCVVVPGTLQTRLKSSVNPASGHAADASRMETACPPSLRRMSVEMTATGPALAAMDDVAPISGRVSGV</sequence>
<reference evidence="2" key="1">
    <citation type="submission" date="2021-12" db="EMBL/GenBank/DDBJ databases">
        <title>Comparative genomics, transcriptomics and evolutionary studies reveal genomic signatures of adaptation to plant cell wall in hemibiotrophic fungi.</title>
        <authorList>
            <consortium name="DOE Joint Genome Institute"/>
            <person name="Baroncelli R."/>
            <person name="Diaz J.F."/>
            <person name="Benocci T."/>
            <person name="Peng M."/>
            <person name="Battaglia E."/>
            <person name="Haridas S."/>
            <person name="Andreopoulos W."/>
            <person name="Labutti K."/>
            <person name="Pangilinan J."/>
            <person name="Floch G.L."/>
            <person name="Makela M.R."/>
            <person name="Henrissat B."/>
            <person name="Grigoriev I.V."/>
            <person name="Crouch J.A."/>
            <person name="De Vries R.P."/>
            <person name="Sukno S.A."/>
            <person name="Thon M.R."/>
        </authorList>
    </citation>
    <scope>NUCLEOTIDE SEQUENCE</scope>
    <source>
        <strain evidence="2">CBS 112980</strain>
    </source>
</reference>
<accession>A0AAD8USD2</accession>
<gene>
    <name evidence="2" type="ORF">BDZ83DRAFT_649425</name>
</gene>
<organism evidence="2 3">
    <name type="scientific">Glomerella acutata</name>
    <name type="common">Colletotrichum acutatum</name>
    <dbReference type="NCBI Taxonomy" id="27357"/>
    <lineage>
        <taxon>Eukaryota</taxon>
        <taxon>Fungi</taxon>
        <taxon>Dikarya</taxon>
        <taxon>Ascomycota</taxon>
        <taxon>Pezizomycotina</taxon>
        <taxon>Sordariomycetes</taxon>
        <taxon>Hypocreomycetidae</taxon>
        <taxon>Glomerellales</taxon>
        <taxon>Glomerellaceae</taxon>
        <taxon>Colletotrichum</taxon>
        <taxon>Colletotrichum acutatum species complex</taxon>
    </lineage>
</organism>
<dbReference type="AlphaFoldDB" id="A0AAD8USD2"/>
<evidence type="ECO:0000256" key="1">
    <source>
        <dbReference type="SAM" id="MobiDB-lite"/>
    </source>
</evidence>
<comment type="caution">
    <text evidence="2">The sequence shown here is derived from an EMBL/GenBank/DDBJ whole genome shotgun (WGS) entry which is preliminary data.</text>
</comment>
<dbReference type="Proteomes" id="UP001244207">
    <property type="component" value="Unassembled WGS sequence"/>
</dbReference>